<reference evidence="2 3" key="1">
    <citation type="submission" date="2019-10" db="EMBL/GenBank/DDBJ databases">
        <title>Pseudomonas dajingensis sp. nov., isolated from the profound head ulcers of farmed Murray cod (Maccullochella peelii peelii).</title>
        <authorList>
            <person name="Liu Y."/>
        </authorList>
    </citation>
    <scope>NUCLEOTIDE SEQUENCE [LARGE SCALE GENOMIC DNA]</scope>
    <source>
        <strain evidence="2 3">MC042</strain>
    </source>
</reference>
<dbReference type="AlphaFoldDB" id="A0A7X1U6V3"/>
<protein>
    <recommendedName>
        <fullName evidence="4">Chemotaxis protein</fullName>
    </recommendedName>
</protein>
<organism evidence="2 3">
    <name type="scientific">Pseudomonas piscis</name>
    <dbReference type="NCBI Taxonomy" id="2614538"/>
    <lineage>
        <taxon>Bacteria</taxon>
        <taxon>Pseudomonadati</taxon>
        <taxon>Pseudomonadota</taxon>
        <taxon>Gammaproteobacteria</taxon>
        <taxon>Pseudomonadales</taxon>
        <taxon>Pseudomonadaceae</taxon>
        <taxon>Pseudomonas</taxon>
    </lineage>
</organism>
<keyword evidence="1" id="KW-0812">Transmembrane</keyword>
<sequence>MTHIQIIALIGLILNVALLYWAGYLVGRSNGREAGIEEGKALAQADNARTLRELTTALKFVRADNQRLVQLHKHLQDSQALKPAHRQTLLAIADLLRIAAETFSAFKTGEKLERDSRSLRDQALTMAALLEPAAQEEAA</sequence>
<evidence type="ECO:0000256" key="1">
    <source>
        <dbReference type="SAM" id="Phobius"/>
    </source>
</evidence>
<keyword evidence="1" id="KW-0472">Membrane</keyword>
<comment type="caution">
    <text evidence="2">The sequence shown here is derived from an EMBL/GenBank/DDBJ whole genome shotgun (WGS) entry which is preliminary data.</text>
</comment>
<evidence type="ECO:0000313" key="3">
    <source>
        <dbReference type="Proteomes" id="UP000486534"/>
    </source>
</evidence>
<evidence type="ECO:0008006" key="4">
    <source>
        <dbReference type="Google" id="ProtNLM"/>
    </source>
</evidence>
<proteinExistence type="predicted"/>
<dbReference type="EMBL" id="WHUV01000005">
    <property type="protein sequence ID" value="MQA56565.1"/>
    <property type="molecule type" value="Genomic_DNA"/>
</dbReference>
<name>A0A7X1U6V3_9PSED</name>
<dbReference type="Proteomes" id="UP000486534">
    <property type="component" value="Unassembled WGS sequence"/>
</dbReference>
<dbReference type="RefSeq" id="WP_152899213.1">
    <property type="nucleotide sequence ID" value="NZ_WHUV01000005.1"/>
</dbReference>
<evidence type="ECO:0000313" key="2">
    <source>
        <dbReference type="EMBL" id="MQA56565.1"/>
    </source>
</evidence>
<gene>
    <name evidence="2" type="ORF">GDH07_24900</name>
</gene>
<accession>A0A7X1U6V3</accession>
<keyword evidence="1" id="KW-1133">Transmembrane helix</keyword>
<feature type="transmembrane region" description="Helical" evidence="1">
    <location>
        <begin position="6"/>
        <end position="26"/>
    </location>
</feature>